<dbReference type="OrthoDB" id="9790035at2"/>
<feature type="chain" id="PRO_5039383195" evidence="1">
    <location>
        <begin position="27"/>
        <end position="448"/>
    </location>
</feature>
<gene>
    <name evidence="2" type="ORF">SAMN05216174_107286</name>
</gene>
<proteinExistence type="predicted"/>
<dbReference type="SUPFAM" id="SSF51905">
    <property type="entry name" value="FAD/NAD(P)-binding domain"/>
    <property type="match status" value="1"/>
</dbReference>
<dbReference type="RefSeq" id="WP_091451696.1">
    <property type="nucleotide sequence ID" value="NZ_FMZZ01000007.1"/>
</dbReference>
<evidence type="ECO:0000313" key="2">
    <source>
        <dbReference type="EMBL" id="SDD13148.1"/>
    </source>
</evidence>
<name>A0A1G6S8C8_9PSEU</name>
<dbReference type="AlphaFoldDB" id="A0A1G6S8C8"/>
<dbReference type="EMBL" id="FMZZ01000007">
    <property type="protein sequence ID" value="SDD13148.1"/>
    <property type="molecule type" value="Genomic_DNA"/>
</dbReference>
<dbReference type="STRING" id="1271860.SAMN05216174_107286"/>
<evidence type="ECO:0000313" key="3">
    <source>
        <dbReference type="Proteomes" id="UP000199501"/>
    </source>
</evidence>
<dbReference type="Proteomes" id="UP000199501">
    <property type="component" value="Unassembled WGS sequence"/>
</dbReference>
<feature type="signal peptide" evidence="1">
    <location>
        <begin position="1"/>
        <end position="26"/>
    </location>
</feature>
<sequence>MQTTDRGRAIVLGASMAGLLAARALADSYAEVVVVDRDDLAEDDRGKGHSETRRGVPHGGHLHNLLAAGLIAVEELFPGITGELSAAGAVVGDGTENVRWLVNGTRMPKPRSGLPLLSVSRPHLERRVRARVRALSTVVFQERVEIKGLLTDPARATVVGVRVAVGEDHRDLLADLVVDATGRRTRTPSWLTELGYGEVEEEKLTVNVGYTTQYYRLSEDRLVDEVSIDVGGSAAVPRGALCAKIEDGCAVVTGYGIAGAYPPRDTAGFHDFLKSLAATDIHEAVHDQEPLGDPLTYRFPANLRRRYERLPSFPDGLLVIGDAVCSFNPVYGQGITVAALGARVLREHVSRPGAVAPRTFLADLAARAVDHVWDLTTGADAAFPGVGGEPTEEQVAEQAYLDRFLAAAARDGDLLVAYARVAFLLDPAAALVAPEIQEAVARASVPTA</sequence>
<evidence type="ECO:0000256" key="1">
    <source>
        <dbReference type="SAM" id="SignalP"/>
    </source>
</evidence>
<organism evidence="2 3">
    <name type="scientific">Actinokineospora iranica</name>
    <dbReference type="NCBI Taxonomy" id="1271860"/>
    <lineage>
        <taxon>Bacteria</taxon>
        <taxon>Bacillati</taxon>
        <taxon>Actinomycetota</taxon>
        <taxon>Actinomycetes</taxon>
        <taxon>Pseudonocardiales</taxon>
        <taxon>Pseudonocardiaceae</taxon>
        <taxon>Actinokineospora</taxon>
    </lineage>
</organism>
<dbReference type="Gene3D" id="3.50.50.60">
    <property type="entry name" value="FAD/NAD(P)-binding domain"/>
    <property type="match status" value="1"/>
</dbReference>
<dbReference type="PANTHER" id="PTHR43422">
    <property type="entry name" value="THIAMINE THIAZOLE SYNTHASE"/>
    <property type="match status" value="1"/>
</dbReference>
<dbReference type="PANTHER" id="PTHR43422:SF3">
    <property type="entry name" value="THIAMINE THIAZOLE SYNTHASE"/>
    <property type="match status" value="1"/>
</dbReference>
<dbReference type="InterPro" id="IPR036188">
    <property type="entry name" value="FAD/NAD-bd_sf"/>
</dbReference>
<reference evidence="3" key="1">
    <citation type="submission" date="2016-10" db="EMBL/GenBank/DDBJ databases">
        <authorList>
            <person name="Varghese N."/>
            <person name="Submissions S."/>
        </authorList>
    </citation>
    <scope>NUCLEOTIDE SEQUENCE [LARGE SCALE GENOMIC DNA]</scope>
    <source>
        <strain evidence="3">IBRC-M 10403</strain>
    </source>
</reference>
<keyword evidence="1" id="KW-0732">Signal</keyword>
<keyword evidence="3" id="KW-1185">Reference proteome</keyword>
<accession>A0A1G6S8C8</accession>
<protein>
    <submittedName>
        <fullName evidence="2">Dehydrogenase (Flavoprotein)</fullName>
    </submittedName>
</protein>